<name>X1ADI1_9ZZZZ</name>
<organism evidence="1">
    <name type="scientific">marine sediment metagenome</name>
    <dbReference type="NCBI Taxonomy" id="412755"/>
    <lineage>
        <taxon>unclassified sequences</taxon>
        <taxon>metagenomes</taxon>
        <taxon>ecological metagenomes</taxon>
    </lineage>
</organism>
<feature type="non-terminal residue" evidence="1">
    <location>
        <position position="1"/>
    </location>
</feature>
<gene>
    <name evidence="1" type="ORF">S01H4_33561</name>
</gene>
<comment type="caution">
    <text evidence="1">The sequence shown here is derived from an EMBL/GenBank/DDBJ whole genome shotgun (WGS) entry which is preliminary data.</text>
</comment>
<dbReference type="EMBL" id="BART01017678">
    <property type="protein sequence ID" value="GAG80565.1"/>
    <property type="molecule type" value="Genomic_DNA"/>
</dbReference>
<protein>
    <submittedName>
        <fullName evidence="1">Uncharacterized protein</fullName>
    </submittedName>
</protein>
<accession>X1ADI1</accession>
<sequence length="242" mass="27921">LVDLDPDYNDEIWTPNIGEIPPVSELVNQRVKEVITESKFNESLKFWGYPPEWGLRIWDAHFQPPSLNDILTAYRRQVPVDIPEIDEVSGQITFRHVEQLSISDVHQLMVLVDLDKRYQTIFDTRIFNEPTKREARYMYELGAIGEDEVKRLVEQSGMLPQYVDPMTEYLTKFQERSEITGYLNALETAFTNGTITEAELTDATLEAGYTQAVADWKIKTALVRRTYRKGSGKPLRLNSSLT</sequence>
<dbReference type="AlphaFoldDB" id="X1ADI1"/>
<evidence type="ECO:0000313" key="1">
    <source>
        <dbReference type="EMBL" id="GAG80565.1"/>
    </source>
</evidence>
<proteinExistence type="predicted"/>
<reference evidence="1" key="1">
    <citation type="journal article" date="2014" name="Front. Microbiol.">
        <title>High frequency of phylogenetically diverse reductive dehalogenase-homologous genes in deep subseafloor sedimentary metagenomes.</title>
        <authorList>
            <person name="Kawai M."/>
            <person name="Futagami T."/>
            <person name="Toyoda A."/>
            <person name="Takaki Y."/>
            <person name="Nishi S."/>
            <person name="Hori S."/>
            <person name="Arai W."/>
            <person name="Tsubouchi T."/>
            <person name="Morono Y."/>
            <person name="Uchiyama I."/>
            <person name="Ito T."/>
            <person name="Fujiyama A."/>
            <person name="Inagaki F."/>
            <person name="Takami H."/>
        </authorList>
    </citation>
    <scope>NUCLEOTIDE SEQUENCE</scope>
    <source>
        <strain evidence="1">Expedition CK06-06</strain>
    </source>
</reference>